<dbReference type="InterPro" id="IPR020936">
    <property type="entry name" value="TrhO"/>
</dbReference>
<dbReference type="InterPro" id="IPR001763">
    <property type="entry name" value="Rhodanese-like_dom"/>
</dbReference>
<dbReference type="CDD" id="cd01518">
    <property type="entry name" value="RHOD_YceA"/>
    <property type="match status" value="1"/>
</dbReference>
<dbReference type="EC" id="1.14.-.-" evidence="1"/>
<dbReference type="NCBIfam" id="NF001136">
    <property type="entry name" value="PRK00142.1-4"/>
    <property type="match status" value="1"/>
</dbReference>
<dbReference type="Pfam" id="PF17773">
    <property type="entry name" value="UPF0176_N"/>
    <property type="match status" value="1"/>
</dbReference>
<reference evidence="5" key="1">
    <citation type="journal article" date="2019" name="Int. J. Syst. Evol. Microbiol.">
        <title>The Global Catalogue of Microorganisms (GCM) 10K type strain sequencing project: providing services to taxonomists for standard genome sequencing and annotation.</title>
        <authorList>
            <consortium name="The Broad Institute Genomics Platform"/>
            <consortium name="The Broad Institute Genome Sequencing Center for Infectious Disease"/>
            <person name="Wu L."/>
            <person name="Ma J."/>
        </authorList>
    </citation>
    <scope>NUCLEOTIDE SEQUENCE [LARGE SCALE GENOMIC DNA]</scope>
    <source>
        <strain evidence="5">JCM 17805</strain>
    </source>
</reference>
<keyword evidence="1" id="KW-0819">tRNA processing</keyword>
<dbReference type="Proteomes" id="UP001500604">
    <property type="component" value="Unassembled WGS sequence"/>
</dbReference>
<dbReference type="Gene3D" id="3.40.250.10">
    <property type="entry name" value="Rhodanese-like domain"/>
    <property type="match status" value="1"/>
</dbReference>
<dbReference type="Pfam" id="PF00581">
    <property type="entry name" value="Rhodanese"/>
    <property type="match status" value="1"/>
</dbReference>
<organism evidence="4 5">
    <name type="scientific">Kistimonas scapharcae</name>
    <dbReference type="NCBI Taxonomy" id="1036133"/>
    <lineage>
        <taxon>Bacteria</taxon>
        <taxon>Pseudomonadati</taxon>
        <taxon>Pseudomonadota</taxon>
        <taxon>Gammaproteobacteria</taxon>
        <taxon>Oceanospirillales</taxon>
        <taxon>Endozoicomonadaceae</taxon>
        <taxon>Kistimonas</taxon>
    </lineage>
</organism>
<feature type="compositionally biased region" description="Basic and acidic residues" evidence="2">
    <location>
        <begin position="278"/>
        <end position="297"/>
    </location>
</feature>
<accession>A0ABP8V8B7</accession>
<dbReference type="InterPro" id="IPR036873">
    <property type="entry name" value="Rhodanese-like_dom_sf"/>
</dbReference>
<evidence type="ECO:0000313" key="4">
    <source>
        <dbReference type="EMBL" id="GAA4652503.1"/>
    </source>
</evidence>
<feature type="domain" description="Rhodanese" evidence="3">
    <location>
        <begin position="123"/>
        <end position="217"/>
    </location>
</feature>
<evidence type="ECO:0000259" key="3">
    <source>
        <dbReference type="PROSITE" id="PS50206"/>
    </source>
</evidence>
<comment type="similarity">
    <text evidence="1">Belongs to the TrhO family.</text>
</comment>
<name>A0ABP8V8B7_9GAMM</name>
<dbReference type="PANTHER" id="PTHR43268:SF3">
    <property type="entry name" value="RHODANESE-LIKE DOMAIN-CONTAINING PROTEIN 7-RELATED"/>
    <property type="match status" value="1"/>
</dbReference>
<comment type="function">
    <text evidence="1">Catalyzes oxygen-dependent 5-hydroxyuridine (ho5U) modification at position 34 in tRNAs.</text>
</comment>
<feature type="region of interest" description="Disordered" evidence="2">
    <location>
        <begin position="278"/>
        <end position="309"/>
    </location>
</feature>
<dbReference type="PANTHER" id="PTHR43268">
    <property type="entry name" value="THIOSULFATE SULFURTRANSFERASE/RHODANESE-LIKE DOMAIN-CONTAINING PROTEIN 2"/>
    <property type="match status" value="1"/>
</dbReference>
<dbReference type="SMART" id="SM00450">
    <property type="entry name" value="RHOD"/>
    <property type="match status" value="1"/>
</dbReference>
<evidence type="ECO:0000256" key="1">
    <source>
        <dbReference type="HAMAP-Rule" id="MF_00469"/>
    </source>
</evidence>
<dbReference type="InterPro" id="IPR040503">
    <property type="entry name" value="TRHO_N"/>
</dbReference>
<dbReference type="HAMAP" id="MF_00469">
    <property type="entry name" value="TrhO"/>
    <property type="match status" value="1"/>
</dbReference>
<evidence type="ECO:0000256" key="2">
    <source>
        <dbReference type="SAM" id="MobiDB-lite"/>
    </source>
</evidence>
<keyword evidence="5" id="KW-1185">Reference proteome</keyword>
<evidence type="ECO:0000313" key="5">
    <source>
        <dbReference type="Proteomes" id="UP001500604"/>
    </source>
</evidence>
<dbReference type="PROSITE" id="PS50206">
    <property type="entry name" value="RHODANESE_3"/>
    <property type="match status" value="1"/>
</dbReference>
<proteinExistence type="inferred from homology"/>
<dbReference type="SUPFAM" id="SSF52821">
    <property type="entry name" value="Rhodanese/Cell cycle control phosphatase"/>
    <property type="match status" value="1"/>
</dbReference>
<dbReference type="EMBL" id="BAABFL010000476">
    <property type="protein sequence ID" value="GAA4652503.1"/>
    <property type="molecule type" value="Genomic_DNA"/>
</dbReference>
<comment type="catalytic activity">
    <reaction evidence="1">
        <text>uridine(34) in tRNA + AH2 + O2 = 5-hydroxyuridine(34) in tRNA + A + H2O</text>
        <dbReference type="Rhea" id="RHEA:64224"/>
        <dbReference type="Rhea" id="RHEA-COMP:11727"/>
        <dbReference type="Rhea" id="RHEA-COMP:13381"/>
        <dbReference type="ChEBI" id="CHEBI:13193"/>
        <dbReference type="ChEBI" id="CHEBI:15377"/>
        <dbReference type="ChEBI" id="CHEBI:15379"/>
        <dbReference type="ChEBI" id="CHEBI:17499"/>
        <dbReference type="ChEBI" id="CHEBI:65315"/>
        <dbReference type="ChEBI" id="CHEBI:136877"/>
    </reaction>
</comment>
<comment type="caution">
    <text evidence="4">The sequence shown here is derived from an EMBL/GenBank/DDBJ whole genome shotgun (WGS) entry which is preliminary data.</text>
</comment>
<gene>
    <name evidence="1" type="primary">trhO</name>
    <name evidence="4" type="ORF">GCM10023116_47870</name>
</gene>
<protein>
    <recommendedName>
        <fullName evidence="1">tRNA uridine(34) hydroxylase</fullName>
        <ecNumber evidence="1">1.14.-.-</ecNumber>
    </recommendedName>
    <alternativeName>
        <fullName evidence="1">tRNA hydroxylation protein O</fullName>
    </alternativeName>
</protein>
<dbReference type="RefSeq" id="WP_345199079.1">
    <property type="nucleotide sequence ID" value="NZ_BAABFL010000476.1"/>
</dbReference>
<keyword evidence="1" id="KW-0560">Oxidoreductase</keyword>
<dbReference type="Gene3D" id="3.30.70.100">
    <property type="match status" value="1"/>
</dbReference>
<sequence length="309" mass="34625">MSGVVVAALYQFVSLPDYQALREPLLSCLLDNGVRGSLLLAEEGINGTVAGSRAGIDALKAWLAADGRFTDLTYKESLSDDNPFYRTRVKLKREIVTMGVPGVSPVKAVGQYVEPEDWNALISDPEVLLVDTRNDYEIEVGTFKGAINPETDNFRQFPDWVDKQLKPAKKQRVAMFCTGGIRCEKATSLLLEQGVEEVYHLKGGILKYLETVPASDSLWQGECFVFDNRVTVNHDLEPGHYDQCHGCRRPITEDDKRSPLYVRGVTCPYCHDSQTERSRARAAERQKQIDLARKRGEPMPLGNTRQKES</sequence>